<evidence type="ECO:0000313" key="2">
    <source>
        <dbReference type="Proteomes" id="UP000266861"/>
    </source>
</evidence>
<reference evidence="1 2" key="1">
    <citation type="submission" date="2018-08" db="EMBL/GenBank/DDBJ databases">
        <title>Genome and evolution of the arbuscular mycorrhizal fungus Diversispora epigaea (formerly Glomus versiforme) and its bacterial endosymbionts.</title>
        <authorList>
            <person name="Sun X."/>
            <person name="Fei Z."/>
            <person name="Harrison M."/>
        </authorList>
    </citation>
    <scope>NUCLEOTIDE SEQUENCE [LARGE SCALE GENOMIC DNA]</scope>
    <source>
        <strain evidence="1 2">IT104</strain>
    </source>
</reference>
<accession>A0A397G298</accession>
<keyword evidence="2" id="KW-1185">Reference proteome</keyword>
<gene>
    <name evidence="1" type="ORF">Glove_903g2</name>
</gene>
<dbReference type="EMBL" id="PQFF01000634">
    <property type="protein sequence ID" value="RHZ43678.1"/>
    <property type="molecule type" value="Genomic_DNA"/>
</dbReference>
<protein>
    <submittedName>
        <fullName evidence="1">Uncharacterized protein</fullName>
    </submittedName>
</protein>
<comment type="caution">
    <text evidence="1">The sequence shown here is derived from an EMBL/GenBank/DDBJ whole genome shotgun (WGS) entry which is preliminary data.</text>
</comment>
<proteinExistence type="predicted"/>
<dbReference type="Proteomes" id="UP000266861">
    <property type="component" value="Unassembled WGS sequence"/>
</dbReference>
<name>A0A397G298_9GLOM</name>
<evidence type="ECO:0000313" key="1">
    <source>
        <dbReference type="EMBL" id="RHZ43678.1"/>
    </source>
</evidence>
<dbReference type="AlphaFoldDB" id="A0A397G298"/>
<organism evidence="1 2">
    <name type="scientific">Diversispora epigaea</name>
    <dbReference type="NCBI Taxonomy" id="1348612"/>
    <lineage>
        <taxon>Eukaryota</taxon>
        <taxon>Fungi</taxon>
        <taxon>Fungi incertae sedis</taxon>
        <taxon>Mucoromycota</taxon>
        <taxon>Glomeromycotina</taxon>
        <taxon>Glomeromycetes</taxon>
        <taxon>Diversisporales</taxon>
        <taxon>Diversisporaceae</taxon>
        <taxon>Diversispora</taxon>
    </lineage>
</organism>
<sequence length="99" mass="11741">MNNQENIVSSQPTWQEIEKSIINILRAGVFYKKDKNKGFMDSYKKQLDKLRQSEDPDQYIIDKAIDLLPNEETYNIKINAYKTSYYKDYPRINSAIKIN</sequence>